<reference evidence="2 3" key="1">
    <citation type="journal article" date="2012" name="J. Virol.">
        <title>Complete Genome Sequences of 138 Mycobacteriophages.</title>
        <authorList>
            <consortium name="the Science Education Alliance Phage Hunters Advancing Genomics and Evolutionary Science Program"/>
            <consortium name="the KwaZulu-Natal Research Institute for Tuberculosis and HIV Mycobacterial Genetics Course Students"/>
            <consortium name="the Phage Hunters Integrating Research and Education Program"/>
            <person name="Hatfull G.F."/>
        </authorList>
    </citation>
    <scope>NUCLEOTIDE SEQUENCE [LARGE SCALE GENOMIC DNA]</scope>
    <source>
        <strain evidence="2">Sebata</strain>
    </source>
</reference>
<evidence type="ECO:0000313" key="3">
    <source>
        <dbReference type="Proteomes" id="UP000008422"/>
    </source>
</evidence>
<gene>
    <name evidence="2" type="primary">223</name>
    <name evidence="2" type="ORF">PBI_SEBATA_223</name>
</gene>
<organism evidence="2 3">
    <name type="scientific">Mycobacterium phage Sebata</name>
    <dbReference type="NCBI Taxonomy" id="1052672"/>
    <lineage>
        <taxon>Viruses</taxon>
        <taxon>Duplodnaviria</taxon>
        <taxon>Heunggongvirae</taxon>
        <taxon>Uroviricota</taxon>
        <taxon>Caudoviricetes</taxon>
        <taxon>Ceeclamvirinae</taxon>
        <taxon>Bixzunavirus</taxon>
        <taxon>Bixzunavirus sebata</taxon>
    </lineage>
</organism>
<evidence type="ECO:0000313" key="2">
    <source>
        <dbReference type="EMBL" id="AEK06666.1"/>
    </source>
</evidence>
<proteinExistence type="predicted"/>
<keyword evidence="3" id="KW-1185">Reference proteome</keyword>
<sequence>MKMTIRNHRARSAITYETSQPGHGGPYRDPAPDGGTLLVWHLPDGMQFELNLVDANEVKIMKEVLDDD</sequence>
<dbReference type="GeneID" id="40084934"/>
<feature type="region of interest" description="Disordered" evidence="1">
    <location>
        <begin position="1"/>
        <end position="30"/>
    </location>
</feature>
<name>G1FIT4_9CAUD</name>
<dbReference type="KEGG" id="vg:40084934"/>
<dbReference type="EMBL" id="JN204348">
    <property type="protein sequence ID" value="AEK06666.1"/>
    <property type="molecule type" value="Genomic_DNA"/>
</dbReference>
<protein>
    <submittedName>
        <fullName evidence="2">Uncharacterized protein</fullName>
    </submittedName>
</protein>
<evidence type="ECO:0000256" key="1">
    <source>
        <dbReference type="SAM" id="MobiDB-lite"/>
    </source>
</evidence>
<dbReference type="Proteomes" id="UP000008422">
    <property type="component" value="Segment"/>
</dbReference>
<feature type="compositionally biased region" description="Basic residues" evidence="1">
    <location>
        <begin position="1"/>
        <end position="11"/>
    </location>
</feature>
<accession>G1FIT4</accession>
<dbReference type="RefSeq" id="YP_009608874.1">
    <property type="nucleotide sequence ID" value="NC_041993.1"/>
</dbReference>